<evidence type="ECO:0000313" key="2">
    <source>
        <dbReference type="Proteomes" id="UP000276133"/>
    </source>
</evidence>
<reference evidence="1 2" key="1">
    <citation type="journal article" date="2018" name="Sci. Rep.">
        <title>Genomic signatures of local adaptation to the degree of environmental predictability in rotifers.</title>
        <authorList>
            <person name="Franch-Gras L."/>
            <person name="Hahn C."/>
            <person name="Garcia-Roger E.M."/>
            <person name="Carmona M.J."/>
            <person name="Serra M."/>
            <person name="Gomez A."/>
        </authorList>
    </citation>
    <scope>NUCLEOTIDE SEQUENCE [LARGE SCALE GENOMIC DNA]</scope>
    <source>
        <strain evidence="1">HYR1</strain>
    </source>
</reference>
<dbReference type="AlphaFoldDB" id="A0A3M7QD91"/>
<protein>
    <submittedName>
        <fullName evidence="1">Uncharacterized protein</fullName>
    </submittedName>
</protein>
<keyword evidence="2" id="KW-1185">Reference proteome</keyword>
<accession>A0A3M7QD91</accession>
<organism evidence="1 2">
    <name type="scientific">Brachionus plicatilis</name>
    <name type="common">Marine rotifer</name>
    <name type="synonym">Brachionus muelleri</name>
    <dbReference type="NCBI Taxonomy" id="10195"/>
    <lineage>
        <taxon>Eukaryota</taxon>
        <taxon>Metazoa</taxon>
        <taxon>Spiralia</taxon>
        <taxon>Gnathifera</taxon>
        <taxon>Rotifera</taxon>
        <taxon>Eurotatoria</taxon>
        <taxon>Monogononta</taxon>
        <taxon>Pseudotrocha</taxon>
        <taxon>Ploima</taxon>
        <taxon>Brachionidae</taxon>
        <taxon>Brachionus</taxon>
    </lineage>
</organism>
<sequence>MPLGTAAQSLGTATLPGNPQREFERRFICINKIINKLFSHLISLTQILVEDSLEELLFLATALLFLAALGVSPSNLIKP</sequence>
<proteinExistence type="predicted"/>
<comment type="caution">
    <text evidence="1">The sequence shown here is derived from an EMBL/GenBank/DDBJ whole genome shotgun (WGS) entry which is preliminary data.</text>
</comment>
<gene>
    <name evidence="1" type="ORF">BpHYR1_018154</name>
</gene>
<dbReference type="EMBL" id="REGN01006588">
    <property type="protein sequence ID" value="RNA08971.1"/>
    <property type="molecule type" value="Genomic_DNA"/>
</dbReference>
<dbReference type="Proteomes" id="UP000276133">
    <property type="component" value="Unassembled WGS sequence"/>
</dbReference>
<evidence type="ECO:0000313" key="1">
    <source>
        <dbReference type="EMBL" id="RNA08971.1"/>
    </source>
</evidence>
<name>A0A3M7QD91_BRAPC</name>